<dbReference type="Proteomes" id="UP000199582">
    <property type="component" value="Unassembled WGS sequence"/>
</dbReference>
<dbReference type="RefSeq" id="WP_093036084.1">
    <property type="nucleotide sequence ID" value="NZ_FOAG01000006.1"/>
</dbReference>
<dbReference type="Gene3D" id="1.10.287.1490">
    <property type="match status" value="1"/>
</dbReference>
<dbReference type="AlphaFoldDB" id="A0A1H7QYV2"/>
<name>A0A1H7QYV2_9RHOB</name>
<dbReference type="EMBL" id="FOAG01000006">
    <property type="protein sequence ID" value="SEL53190.1"/>
    <property type="molecule type" value="Genomic_DNA"/>
</dbReference>
<evidence type="ECO:0000313" key="4">
    <source>
        <dbReference type="EMBL" id="SEL53190.1"/>
    </source>
</evidence>
<dbReference type="STRING" id="1287727.SAMN05443999_10617"/>
<dbReference type="OrthoDB" id="7659420at2"/>
<sequence length="413" mass="42837">MANTRKPAKDKAEADATPETEAPITDDTPNSGDHTASARPADETSGAAQKAPGKKPQTPDVAGRTAPEGSYPDPVPDETPDAPAGQDDRPQSETPAPVVTTEQVIVRQGGFWAMLLGGVAAAGIGVLAASYVLPSQWFETDASGVEARVNQELAALDQRLNDLNAQIGGMSLPPDLSGEVDGLGETLAVLTKQMSALEARIATLEKRPQPETNDGVSEAELQDLRAMLEAQRAEVDALKAEAEASEAAARDSARATLRRAALTRILTALDSGNDFATALADLRETGVEVPAALADMAETGVPTQAMLTERFPDAARAALAEARLASGEETAGLGGFLKSQLGLRSLTPREGDDPDAVLSRAEAALGEGRLGDALAEIETLSEGARAALADWADLATRRKEALIAAEELAGTLN</sequence>
<keyword evidence="3" id="KW-1133">Transmembrane helix</keyword>
<organism evidence="4 5">
    <name type="scientific">Roseovarius azorensis</name>
    <dbReference type="NCBI Taxonomy" id="1287727"/>
    <lineage>
        <taxon>Bacteria</taxon>
        <taxon>Pseudomonadati</taxon>
        <taxon>Pseudomonadota</taxon>
        <taxon>Alphaproteobacteria</taxon>
        <taxon>Rhodobacterales</taxon>
        <taxon>Roseobacteraceae</taxon>
        <taxon>Roseovarius</taxon>
    </lineage>
</organism>
<reference evidence="4 5" key="1">
    <citation type="submission" date="2016-10" db="EMBL/GenBank/DDBJ databases">
        <authorList>
            <person name="de Groot N.N."/>
        </authorList>
    </citation>
    <scope>NUCLEOTIDE SEQUENCE [LARGE SCALE GENOMIC DNA]</scope>
    <source>
        <strain evidence="4 5">DSM 100674</strain>
    </source>
</reference>
<evidence type="ECO:0000313" key="5">
    <source>
        <dbReference type="Proteomes" id="UP000199582"/>
    </source>
</evidence>
<feature type="coiled-coil region" evidence="1">
    <location>
        <begin position="146"/>
        <end position="250"/>
    </location>
</feature>
<evidence type="ECO:0000256" key="2">
    <source>
        <dbReference type="SAM" id="MobiDB-lite"/>
    </source>
</evidence>
<keyword evidence="1" id="KW-0175">Coiled coil</keyword>
<proteinExistence type="predicted"/>
<accession>A0A1H7QYV2</accession>
<evidence type="ECO:0000256" key="3">
    <source>
        <dbReference type="SAM" id="Phobius"/>
    </source>
</evidence>
<feature type="region of interest" description="Disordered" evidence="2">
    <location>
        <begin position="1"/>
        <end position="98"/>
    </location>
</feature>
<keyword evidence="3" id="KW-0472">Membrane</keyword>
<protein>
    <submittedName>
        <fullName evidence="4">Uncharacterized conserved protein</fullName>
    </submittedName>
</protein>
<gene>
    <name evidence="4" type="ORF">SAMN05443999_10617</name>
</gene>
<keyword evidence="5" id="KW-1185">Reference proteome</keyword>
<feature type="transmembrane region" description="Helical" evidence="3">
    <location>
        <begin position="111"/>
        <end position="133"/>
    </location>
</feature>
<keyword evidence="3" id="KW-0812">Transmembrane</keyword>
<evidence type="ECO:0000256" key="1">
    <source>
        <dbReference type="SAM" id="Coils"/>
    </source>
</evidence>